<feature type="domain" description="Helicase ATP-binding" evidence="8">
    <location>
        <begin position="14"/>
        <end position="288"/>
    </location>
</feature>
<proteinExistence type="predicted"/>
<sequence>MASETVNAALAILDRTVMGIDGDNRSGQQRLTSAIAQSIDQGCHLMAQAPTGSGKSLAYLAPIVASGVRAVVATATLALQDQLWRNDIPMVAEFSGQTVTSALLKGRSNYLCLARLDGTNTEAALFDERPGPTFSDDLITLKNFAEVSSTGDVGDLEELIAPESWRALTCGPNECPGANKCAQGVDCFAERARSQAELANIIVVNHALYSAHLATGGRLLPPHDLVVIDEAHAFDAVATNALGAEISPGGLRQLGSRLRRAGATARHADAVISGSGRLEDILSQITGRINPIPVDLAEVLAGTSEAVANASASIKAKESALAAQAVKLSLTRLDALRRMQAPDQGEVLWVEGDKRRSLRLAPVSIGKRLVPLLFSQTPVVLISATLGSGERFSPLAQRLGLNPNVECVPVGERSLARKVGLPDEEEMSSEDEDGFTLVAPEVSEIGYEALSIESPFDLEKQGLLYVARHLPDVREPEWAEAAADELCSLVAAAGGRTLVLCTSWKGVGMFSEVLEKRTNHKILTQGEETTVRLVEQFSSDETSCLVATRAFWQGLDIPGPACVLVVIDRLPFSRPDDPLEQARREAAVAAGGDGFREIDLPAAALVLAQGTGRLIRTHKDRGVVAVLDRRLAVANYRSVLLTTMPAFARSVDLLEVKAFLATAST</sequence>
<keyword evidence="2" id="KW-0547">Nucleotide-binding</keyword>
<dbReference type="SUPFAM" id="SSF52540">
    <property type="entry name" value="P-loop containing nucleoside triphosphate hydrolases"/>
    <property type="match status" value="1"/>
</dbReference>
<evidence type="ECO:0000313" key="9">
    <source>
        <dbReference type="EMBL" id="CAB4978985.1"/>
    </source>
</evidence>
<dbReference type="GO" id="GO:0006139">
    <property type="term" value="P:nucleobase-containing compound metabolic process"/>
    <property type="evidence" value="ECO:0007669"/>
    <property type="project" value="InterPro"/>
</dbReference>
<dbReference type="InterPro" id="IPR014013">
    <property type="entry name" value="Helic_SF1/SF2_ATP-bd_DinG/Rad3"/>
</dbReference>
<dbReference type="Pfam" id="PF00270">
    <property type="entry name" value="DEAD"/>
    <property type="match status" value="1"/>
</dbReference>
<evidence type="ECO:0000256" key="1">
    <source>
        <dbReference type="ARBA" id="ARBA00001966"/>
    </source>
</evidence>
<keyword evidence="4" id="KW-0067">ATP-binding</keyword>
<protein>
    <recommendedName>
        <fullName evidence="5">DNA 5'-3' helicase</fullName>
        <ecNumber evidence="5">5.6.2.3</ecNumber>
    </recommendedName>
</protein>
<gene>
    <name evidence="9" type="ORF">UFOPK3897_00991</name>
</gene>
<dbReference type="InterPro" id="IPR027417">
    <property type="entry name" value="P-loop_NTPase"/>
</dbReference>
<dbReference type="GO" id="GO:0043139">
    <property type="term" value="F:5'-3' DNA helicase activity"/>
    <property type="evidence" value="ECO:0007669"/>
    <property type="project" value="UniProtKB-EC"/>
</dbReference>
<dbReference type="GO" id="GO:0003676">
    <property type="term" value="F:nucleic acid binding"/>
    <property type="evidence" value="ECO:0007669"/>
    <property type="project" value="InterPro"/>
</dbReference>
<evidence type="ECO:0000259" key="8">
    <source>
        <dbReference type="PROSITE" id="PS51193"/>
    </source>
</evidence>
<comment type="cofactor">
    <cofactor evidence="1">
        <name>[4Fe-4S] cluster</name>
        <dbReference type="ChEBI" id="CHEBI:49883"/>
    </cofactor>
</comment>
<accession>A0A6J7MGM9</accession>
<dbReference type="GO" id="GO:0005524">
    <property type="term" value="F:ATP binding"/>
    <property type="evidence" value="ECO:0007669"/>
    <property type="project" value="UniProtKB-KW"/>
</dbReference>
<dbReference type="EC" id="5.6.2.3" evidence="5"/>
<dbReference type="PANTHER" id="PTHR11472:SF34">
    <property type="entry name" value="REGULATOR OF TELOMERE ELONGATION HELICASE 1"/>
    <property type="match status" value="1"/>
</dbReference>
<evidence type="ECO:0000256" key="5">
    <source>
        <dbReference type="ARBA" id="ARBA00044969"/>
    </source>
</evidence>
<keyword evidence="3" id="KW-0378">Hydrolase</keyword>
<dbReference type="GO" id="GO:0016818">
    <property type="term" value="F:hydrolase activity, acting on acid anhydrides, in phosphorus-containing anhydrides"/>
    <property type="evidence" value="ECO:0007669"/>
    <property type="project" value="InterPro"/>
</dbReference>
<organism evidence="9">
    <name type="scientific">freshwater metagenome</name>
    <dbReference type="NCBI Taxonomy" id="449393"/>
    <lineage>
        <taxon>unclassified sequences</taxon>
        <taxon>metagenomes</taxon>
        <taxon>ecological metagenomes</taxon>
    </lineage>
</organism>
<evidence type="ECO:0000256" key="6">
    <source>
        <dbReference type="ARBA" id="ARBA00048954"/>
    </source>
</evidence>
<evidence type="ECO:0000256" key="4">
    <source>
        <dbReference type="ARBA" id="ARBA00022840"/>
    </source>
</evidence>
<dbReference type="InterPro" id="IPR045028">
    <property type="entry name" value="DinG/Rad3-like"/>
</dbReference>
<dbReference type="Pfam" id="PF13307">
    <property type="entry name" value="Helicase_C_2"/>
    <property type="match status" value="1"/>
</dbReference>
<dbReference type="InterPro" id="IPR011545">
    <property type="entry name" value="DEAD/DEAH_box_helicase_dom"/>
</dbReference>
<dbReference type="AlphaFoldDB" id="A0A6J7MGM9"/>
<reference evidence="9" key="1">
    <citation type="submission" date="2020-05" db="EMBL/GenBank/DDBJ databases">
        <authorList>
            <person name="Chiriac C."/>
            <person name="Salcher M."/>
            <person name="Ghai R."/>
            <person name="Kavagutti S V."/>
        </authorList>
    </citation>
    <scope>NUCLEOTIDE SEQUENCE</scope>
</reference>
<dbReference type="PROSITE" id="PS51193">
    <property type="entry name" value="HELICASE_ATP_BIND_2"/>
    <property type="match status" value="1"/>
</dbReference>
<dbReference type="InterPro" id="IPR006555">
    <property type="entry name" value="ATP-dep_Helicase_C"/>
</dbReference>
<dbReference type="PANTHER" id="PTHR11472">
    <property type="entry name" value="DNA REPAIR DEAD HELICASE RAD3/XP-D SUBFAMILY MEMBER"/>
    <property type="match status" value="1"/>
</dbReference>
<name>A0A6J7MGM9_9ZZZZ</name>
<dbReference type="SMART" id="SM00491">
    <property type="entry name" value="HELICc2"/>
    <property type="match status" value="1"/>
</dbReference>
<evidence type="ECO:0000256" key="2">
    <source>
        <dbReference type="ARBA" id="ARBA00022741"/>
    </source>
</evidence>
<feature type="domain" description="Helicase ATP-binding" evidence="7">
    <location>
        <begin position="36"/>
        <end position="285"/>
    </location>
</feature>
<comment type="catalytic activity">
    <reaction evidence="6">
        <text>ATP + H2O = ADP + phosphate + H(+)</text>
        <dbReference type="Rhea" id="RHEA:13065"/>
        <dbReference type="ChEBI" id="CHEBI:15377"/>
        <dbReference type="ChEBI" id="CHEBI:15378"/>
        <dbReference type="ChEBI" id="CHEBI:30616"/>
        <dbReference type="ChEBI" id="CHEBI:43474"/>
        <dbReference type="ChEBI" id="CHEBI:456216"/>
        <dbReference type="EC" id="5.6.2.3"/>
    </reaction>
</comment>
<dbReference type="PROSITE" id="PS51192">
    <property type="entry name" value="HELICASE_ATP_BIND_1"/>
    <property type="match status" value="1"/>
</dbReference>
<dbReference type="EMBL" id="CAFBOF010000020">
    <property type="protein sequence ID" value="CAB4978985.1"/>
    <property type="molecule type" value="Genomic_DNA"/>
</dbReference>
<dbReference type="InterPro" id="IPR014001">
    <property type="entry name" value="Helicase_ATP-bd"/>
</dbReference>
<evidence type="ECO:0000259" key="7">
    <source>
        <dbReference type="PROSITE" id="PS51192"/>
    </source>
</evidence>
<evidence type="ECO:0000256" key="3">
    <source>
        <dbReference type="ARBA" id="ARBA00022801"/>
    </source>
</evidence>
<dbReference type="Gene3D" id="3.40.50.300">
    <property type="entry name" value="P-loop containing nucleotide triphosphate hydrolases"/>
    <property type="match status" value="2"/>
</dbReference>